<sequence>MYDGASDTLSFDEDDDVAAGVEKARKALLKMHALCSSMENFETAYLPYVPGGTSAALETCMKLTTAYEWEEAAERHNEIGSQFAFLSTLVQGSLEKMEKMQTKVEPQTKAVLDAVAASQVANTAVTANQSSYATAAANAVPTKHGIAVSPIYRPPPPKAPIMSNPLKRITHPDWWSSSSPACRQVERRGELLPVHRADQRGADLEKVVFQFEHLLNPDRSLTVSARPDEKWYNLQIGGVSTGAFDGHIMGGRGAVYTGEQVQDELRQNNPGFAKLDFIQTAQWMRHPSELESIPMSSIRIALRSQEEVDQLLRQRVLHAFGR</sequence>
<dbReference type="AlphaFoldDB" id="A0A5C3Q218"/>
<evidence type="ECO:0000313" key="1">
    <source>
        <dbReference type="EMBL" id="TFK95177.1"/>
    </source>
</evidence>
<evidence type="ECO:0000313" key="2">
    <source>
        <dbReference type="Proteomes" id="UP000305067"/>
    </source>
</evidence>
<gene>
    <name evidence="1" type="ORF">BDV98DRAFT_598926</name>
</gene>
<keyword evidence="2" id="KW-1185">Reference proteome</keyword>
<dbReference type="Proteomes" id="UP000305067">
    <property type="component" value="Unassembled WGS sequence"/>
</dbReference>
<organism evidence="1 2">
    <name type="scientific">Pterulicium gracile</name>
    <dbReference type="NCBI Taxonomy" id="1884261"/>
    <lineage>
        <taxon>Eukaryota</taxon>
        <taxon>Fungi</taxon>
        <taxon>Dikarya</taxon>
        <taxon>Basidiomycota</taxon>
        <taxon>Agaricomycotina</taxon>
        <taxon>Agaricomycetes</taxon>
        <taxon>Agaricomycetidae</taxon>
        <taxon>Agaricales</taxon>
        <taxon>Pleurotineae</taxon>
        <taxon>Pterulaceae</taxon>
        <taxon>Pterulicium</taxon>
    </lineage>
</organism>
<accession>A0A5C3Q218</accession>
<dbReference type="EMBL" id="ML178915">
    <property type="protein sequence ID" value="TFK95177.1"/>
    <property type="molecule type" value="Genomic_DNA"/>
</dbReference>
<reference evidence="1 2" key="1">
    <citation type="journal article" date="2019" name="Nat. Ecol. Evol.">
        <title>Megaphylogeny resolves global patterns of mushroom evolution.</title>
        <authorList>
            <person name="Varga T."/>
            <person name="Krizsan K."/>
            <person name="Foldi C."/>
            <person name="Dima B."/>
            <person name="Sanchez-Garcia M."/>
            <person name="Sanchez-Ramirez S."/>
            <person name="Szollosi G.J."/>
            <person name="Szarkandi J.G."/>
            <person name="Papp V."/>
            <person name="Albert L."/>
            <person name="Andreopoulos W."/>
            <person name="Angelini C."/>
            <person name="Antonin V."/>
            <person name="Barry K.W."/>
            <person name="Bougher N.L."/>
            <person name="Buchanan P."/>
            <person name="Buyck B."/>
            <person name="Bense V."/>
            <person name="Catcheside P."/>
            <person name="Chovatia M."/>
            <person name="Cooper J."/>
            <person name="Damon W."/>
            <person name="Desjardin D."/>
            <person name="Finy P."/>
            <person name="Geml J."/>
            <person name="Haridas S."/>
            <person name="Hughes K."/>
            <person name="Justo A."/>
            <person name="Karasinski D."/>
            <person name="Kautmanova I."/>
            <person name="Kiss B."/>
            <person name="Kocsube S."/>
            <person name="Kotiranta H."/>
            <person name="LaButti K.M."/>
            <person name="Lechner B.E."/>
            <person name="Liimatainen K."/>
            <person name="Lipzen A."/>
            <person name="Lukacs Z."/>
            <person name="Mihaltcheva S."/>
            <person name="Morgado L.N."/>
            <person name="Niskanen T."/>
            <person name="Noordeloos M.E."/>
            <person name="Ohm R.A."/>
            <person name="Ortiz-Santana B."/>
            <person name="Ovrebo C."/>
            <person name="Racz N."/>
            <person name="Riley R."/>
            <person name="Savchenko A."/>
            <person name="Shiryaev A."/>
            <person name="Soop K."/>
            <person name="Spirin V."/>
            <person name="Szebenyi C."/>
            <person name="Tomsovsky M."/>
            <person name="Tulloss R.E."/>
            <person name="Uehling J."/>
            <person name="Grigoriev I.V."/>
            <person name="Vagvolgyi C."/>
            <person name="Papp T."/>
            <person name="Martin F.M."/>
            <person name="Miettinen O."/>
            <person name="Hibbett D.S."/>
            <person name="Nagy L.G."/>
        </authorList>
    </citation>
    <scope>NUCLEOTIDE SEQUENCE [LARGE SCALE GENOMIC DNA]</scope>
    <source>
        <strain evidence="1 2">CBS 309.79</strain>
    </source>
</reference>
<dbReference type="OrthoDB" id="2855870at2759"/>
<name>A0A5C3Q218_9AGAR</name>
<proteinExistence type="predicted"/>
<protein>
    <submittedName>
        <fullName evidence="1">Uncharacterized protein</fullName>
    </submittedName>
</protein>